<dbReference type="AlphaFoldDB" id="A0A0F9KHB8"/>
<organism evidence="2">
    <name type="scientific">marine sediment metagenome</name>
    <dbReference type="NCBI Taxonomy" id="412755"/>
    <lineage>
        <taxon>unclassified sequences</taxon>
        <taxon>metagenomes</taxon>
        <taxon>ecological metagenomes</taxon>
    </lineage>
</organism>
<dbReference type="EMBL" id="LAZR01008037">
    <property type="protein sequence ID" value="KKM81323.1"/>
    <property type="molecule type" value="Genomic_DNA"/>
</dbReference>
<sequence>FQSGVKADPRLLQQEVKRRAK</sequence>
<comment type="caution">
    <text evidence="2">The sequence shown here is derived from an EMBL/GenBank/DDBJ whole genome shotgun (WGS) entry which is preliminary data.</text>
</comment>
<evidence type="ECO:0000313" key="2">
    <source>
        <dbReference type="EMBL" id="KKM81323.1"/>
    </source>
</evidence>
<evidence type="ECO:0000256" key="1">
    <source>
        <dbReference type="SAM" id="MobiDB-lite"/>
    </source>
</evidence>
<reference evidence="2" key="1">
    <citation type="journal article" date="2015" name="Nature">
        <title>Complex archaea that bridge the gap between prokaryotes and eukaryotes.</title>
        <authorList>
            <person name="Spang A."/>
            <person name="Saw J.H."/>
            <person name="Jorgensen S.L."/>
            <person name="Zaremba-Niedzwiedzka K."/>
            <person name="Martijn J."/>
            <person name="Lind A.E."/>
            <person name="van Eijk R."/>
            <person name="Schleper C."/>
            <person name="Guy L."/>
            <person name="Ettema T.J."/>
        </authorList>
    </citation>
    <scope>NUCLEOTIDE SEQUENCE</scope>
</reference>
<protein>
    <submittedName>
        <fullName evidence="2">Uncharacterized protein</fullName>
    </submittedName>
</protein>
<feature type="non-terminal residue" evidence="2">
    <location>
        <position position="1"/>
    </location>
</feature>
<feature type="region of interest" description="Disordered" evidence="1">
    <location>
        <begin position="1"/>
        <end position="21"/>
    </location>
</feature>
<accession>A0A0F9KHB8</accession>
<name>A0A0F9KHB8_9ZZZZ</name>
<proteinExistence type="predicted"/>
<gene>
    <name evidence="2" type="ORF">LCGC14_1331070</name>
</gene>